<comment type="caution">
    <text evidence="1">The sequence shown here is derived from an EMBL/GenBank/DDBJ whole genome shotgun (WGS) entry which is preliminary data.</text>
</comment>
<evidence type="ECO:0000313" key="1">
    <source>
        <dbReference type="EMBL" id="HIU43790.1"/>
    </source>
</evidence>
<reference evidence="1" key="1">
    <citation type="submission" date="2020-10" db="EMBL/GenBank/DDBJ databases">
        <authorList>
            <person name="Gilroy R."/>
        </authorList>
    </citation>
    <scope>NUCLEOTIDE SEQUENCE</scope>
    <source>
        <strain evidence="1">CHK191-8634</strain>
    </source>
</reference>
<accession>A0A9D1ITV6</accession>
<dbReference type="AlphaFoldDB" id="A0A9D1ITV6"/>
<sequence>MKDWKKQTVQDLKHYRLLRASLETLPRRVELLRDAARENPRVSRDVDALSRSMELAQQQCDAIDCGMACLTDEEQWVLQRFFIDREPGCADLLCEELGCEQAQVYRVRERALQKITTAMYGAWDDPQPL</sequence>
<dbReference type="EMBL" id="DVMR01000046">
    <property type="protein sequence ID" value="HIU43790.1"/>
    <property type="molecule type" value="Genomic_DNA"/>
</dbReference>
<organism evidence="1 2">
    <name type="scientific">Candidatus Ventrousia excrementavium</name>
    <dbReference type="NCBI Taxonomy" id="2840961"/>
    <lineage>
        <taxon>Bacteria</taxon>
        <taxon>Bacillati</taxon>
        <taxon>Bacillota</taxon>
        <taxon>Clostridia</taxon>
        <taxon>Eubacteriales</taxon>
        <taxon>Clostridiaceae</taxon>
        <taxon>Clostridiaceae incertae sedis</taxon>
        <taxon>Candidatus Ventrousia</taxon>
    </lineage>
</organism>
<protein>
    <submittedName>
        <fullName evidence="1">Uncharacterized protein</fullName>
    </submittedName>
</protein>
<gene>
    <name evidence="1" type="ORF">IAB67_05775</name>
</gene>
<evidence type="ECO:0000313" key="2">
    <source>
        <dbReference type="Proteomes" id="UP000824073"/>
    </source>
</evidence>
<dbReference type="Proteomes" id="UP000824073">
    <property type="component" value="Unassembled WGS sequence"/>
</dbReference>
<proteinExistence type="predicted"/>
<name>A0A9D1ITV6_9CLOT</name>
<reference evidence="1" key="2">
    <citation type="journal article" date="2021" name="PeerJ">
        <title>Extensive microbial diversity within the chicken gut microbiome revealed by metagenomics and culture.</title>
        <authorList>
            <person name="Gilroy R."/>
            <person name="Ravi A."/>
            <person name="Getino M."/>
            <person name="Pursley I."/>
            <person name="Horton D.L."/>
            <person name="Alikhan N.F."/>
            <person name="Baker D."/>
            <person name="Gharbi K."/>
            <person name="Hall N."/>
            <person name="Watson M."/>
            <person name="Adriaenssens E.M."/>
            <person name="Foster-Nyarko E."/>
            <person name="Jarju S."/>
            <person name="Secka A."/>
            <person name="Antonio M."/>
            <person name="Oren A."/>
            <person name="Chaudhuri R.R."/>
            <person name="La Ragione R."/>
            <person name="Hildebrand F."/>
            <person name="Pallen M.J."/>
        </authorList>
    </citation>
    <scope>NUCLEOTIDE SEQUENCE</scope>
    <source>
        <strain evidence="1">CHK191-8634</strain>
    </source>
</reference>